<gene>
    <name evidence="2" type="ORF">ISF6_3371</name>
</gene>
<evidence type="ECO:0000313" key="2">
    <source>
        <dbReference type="EMBL" id="GAP37516.1"/>
    </source>
</evidence>
<reference evidence="2 3" key="2">
    <citation type="journal article" date="2016" name="Science">
        <title>A bacterium that degrades and assimilates poly(ethylene terephthalate).</title>
        <authorList>
            <person name="Yoshida S."/>
            <person name="Hiraga K."/>
            <person name="Takehana T."/>
            <person name="Taniguchi I."/>
            <person name="Yamaji H."/>
            <person name="Maeda Y."/>
            <person name="Toyohara K."/>
            <person name="Miyamoto K."/>
            <person name="Kimura Y."/>
            <person name="Oda K."/>
        </authorList>
    </citation>
    <scope>NUCLEOTIDE SEQUENCE [LARGE SCALE GENOMIC DNA]</scope>
    <source>
        <strain evidence="3">NBRC 110686 / TISTR 2288 / 201-F6</strain>
    </source>
</reference>
<dbReference type="RefSeq" id="WP_054021449.1">
    <property type="nucleotide sequence ID" value="NZ_BBYR01000048.1"/>
</dbReference>
<accession>A0A0K8P4I0</accession>
<dbReference type="OrthoDB" id="5298508at2"/>
<dbReference type="AlphaFoldDB" id="A0A0K8P4I0"/>
<name>A0A0K8P4I0_PISS1</name>
<dbReference type="Pfam" id="PF07238">
    <property type="entry name" value="PilZ"/>
    <property type="match status" value="1"/>
</dbReference>
<dbReference type="InterPro" id="IPR027021">
    <property type="entry name" value="C-di-GMP_BP_PA4608"/>
</dbReference>
<dbReference type="GO" id="GO:0035438">
    <property type="term" value="F:cyclic-di-GMP binding"/>
    <property type="evidence" value="ECO:0007669"/>
    <property type="project" value="InterPro"/>
</dbReference>
<proteinExistence type="predicted"/>
<dbReference type="Gene3D" id="2.40.10.220">
    <property type="entry name" value="predicted glycosyltransferase like domains"/>
    <property type="match status" value="1"/>
</dbReference>
<keyword evidence="3" id="KW-1185">Reference proteome</keyword>
<dbReference type="SUPFAM" id="SSF141371">
    <property type="entry name" value="PilZ domain-like"/>
    <property type="match status" value="1"/>
</dbReference>
<reference evidence="3" key="1">
    <citation type="submission" date="2015-07" db="EMBL/GenBank/DDBJ databases">
        <title>Discovery of a poly(ethylene terephthalate assimilation.</title>
        <authorList>
            <person name="Yoshida S."/>
            <person name="Hiraga K."/>
            <person name="Takehana T."/>
            <person name="Taniguchi I."/>
            <person name="Yamaji H."/>
            <person name="Maeda Y."/>
            <person name="Toyohara K."/>
            <person name="Miyamoto K."/>
            <person name="Kimura Y."/>
            <person name="Oda K."/>
        </authorList>
    </citation>
    <scope>NUCLEOTIDE SEQUENCE [LARGE SCALE GENOMIC DNA]</scope>
    <source>
        <strain evidence="3">NBRC 110686 / TISTR 2288 / 201-F6</strain>
    </source>
</reference>
<protein>
    <recommendedName>
        <fullName evidence="1">PilZ domain-containing protein</fullName>
    </recommendedName>
</protein>
<dbReference type="Proteomes" id="UP000037660">
    <property type="component" value="Unassembled WGS sequence"/>
</dbReference>
<dbReference type="STRING" id="1547922.ISF6_3371"/>
<sequence length="139" mass="14463">MSGERRRAARVDFVAGAALKLGGERQAVTVLDLSVRGALVRPEAGAALPAPGTDGLLWLPLGGPDDAASAPLTRVTETTRQAPPTIRMAVSVRHAEDGEIGLACTGLDLDSATHLRRLIALNLGDPALAERDLQALVSR</sequence>
<comment type="caution">
    <text evidence="2">The sequence shown here is derived from an EMBL/GenBank/DDBJ whole genome shotgun (WGS) entry which is preliminary data.</text>
</comment>
<evidence type="ECO:0000313" key="3">
    <source>
        <dbReference type="Proteomes" id="UP000037660"/>
    </source>
</evidence>
<evidence type="ECO:0000259" key="1">
    <source>
        <dbReference type="Pfam" id="PF07238"/>
    </source>
</evidence>
<dbReference type="EMBL" id="BBYR01000048">
    <property type="protein sequence ID" value="GAP37516.1"/>
    <property type="molecule type" value="Genomic_DNA"/>
</dbReference>
<feature type="domain" description="PilZ" evidence="1">
    <location>
        <begin position="4"/>
        <end position="120"/>
    </location>
</feature>
<dbReference type="PIRSF" id="PIRSF028141">
    <property type="entry name" value="C-di-GMP_BP_PA4608"/>
    <property type="match status" value="1"/>
</dbReference>
<organism evidence="2 3">
    <name type="scientific">Piscinibacter sakaiensis</name>
    <name type="common">Ideonella sakaiensis</name>
    <dbReference type="NCBI Taxonomy" id="1547922"/>
    <lineage>
        <taxon>Bacteria</taxon>
        <taxon>Pseudomonadati</taxon>
        <taxon>Pseudomonadota</taxon>
        <taxon>Betaproteobacteria</taxon>
        <taxon>Burkholderiales</taxon>
        <taxon>Sphaerotilaceae</taxon>
        <taxon>Piscinibacter</taxon>
    </lineage>
</organism>
<dbReference type="InterPro" id="IPR009875">
    <property type="entry name" value="PilZ_domain"/>
</dbReference>